<evidence type="ECO:0000313" key="2">
    <source>
        <dbReference type="EMBL" id="TXL70826.1"/>
    </source>
</evidence>
<dbReference type="PANTHER" id="PTHR43319:SF3">
    <property type="entry name" value="BETA-LACTAMASE-RELATED DOMAIN-CONTAINING PROTEIN"/>
    <property type="match status" value="1"/>
</dbReference>
<keyword evidence="3" id="KW-1185">Reference proteome</keyword>
<organism evidence="2 3">
    <name type="scientific">Vineibacter terrae</name>
    <dbReference type="NCBI Taxonomy" id="2586908"/>
    <lineage>
        <taxon>Bacteria</taxon>
        <taxon>Pseudomonadati</taxon>
        <taxon>Pseudomonadota</taxon>
        <taxon>Alphaproteobacteria</taxon>
        <taxon>Hyphomicrobiales</taxon>
        <taxon>Vineibacter</taxon>
    </lineage>
</organism>
<dbReference type="AlphaFoldDB" id="A0A5C8PB92"/>
<comment type="caution">
    <text evidence="2">The sequence shown here is derived from an EMBL/GenBank/DDBJ whole genome shotgun (WGS) entry which is preliminary data.</text>
</comment>
<dbReference type="OrthoDB" id="5705574at2"/>
<dbReference type="Proteomes" id="UP000321638">
    <property type="component" value="Unassembled WGS sequence"/>
</dbReference>
<protein>
    <submittedName>
        <fullName evidence="2">Beta-lactamase family protein</fullName>
    </submittedName>
</protein>
<dbReference type="EMBL" id="VDUZ01000053">
    <property type="protein sequence ID" value="TXL70826.1"/>
    <property type="molecule type" value="Genomic_DNA"/>
</dbReference>
<feature type="domain" description="Beta-lactamase-related" evidence="1">
    <location>
        <begin position="27"/>
        <end position="389"/>
    </location>
</feature>
<dbReference type="PANTHER" id="PTHR43319">
    <property type="entry name" value="BETA-LACTAMASE-RELATED"/>
    <property type="match status" value="1"/>
</dbReference>
<reference evidence="2 3" key="1">
    <citation type="submission" date="2019-06" db="EMBL/GenBank/DDBJ databases">
        <title>New taxonomy in bacterial strain CC-CFT640, isolated from vineyard.</title>
        <authorList>
            <person name="Lin S.-Y."/>
            <person name="Tsai C.-F."/>
            <person name="Young C.-C."/>
        </authorList>
    </citation>
    <scope>NUCLEOTIDE SEQUENCE [LARGE SCALE GENOMIC DNA]</scope>
    <source>
        <strain evidence="2 3">CC-CFT640</strain>
    </source>
</reference>
<dbReference type="Pfam" id="PF00144">
    <property type="entry name" value="Beta-lactamase"/>
    <property type="match status" value="1"/>
</dbReference>
<dbReference type="InterPro" id="IPR052907">
    <property type="entry name" value="Beta-lactamase/esterase"/>
</dbReference>
<dbReference type="Gene3D" id="3.40.710.10">
    <property type="entry name" value="DD-peptidase/beta-lactamase superfamily"/>
    <property type="match status" value="1"/>
</dbReference>
<evidence type="ECO:0000313" key="3">
    <source>
        <dbReference type="Proteomes" id="UP000321638"/>
    </source>
</evidence>
<dbReference type="InterPro" id="IPR012338">
    <property type="entry name" value="Beta-lactam/transpept-like"/>
</dbReference>
<accession>A0A5C8PB92</accession>
<dbReference type="SUPFAM" id="SSF56601">
    <property type="entry name" value="beta-lactamase/transpeptidase-like"/>
    <property type="match status" value="1"/>
</dbReference>
<name>A0A5C8PB92_9HYPH</name>
<sequence>MINEKVGDGVAVAGTVAAGFEPVAEQFIENFRSRGELGASACLTVGGEIKLDLWGGVADGKAGRAWDRDTVSIIFSCTKGATALCAHVLASRGQLDIDAPVAEIWPEFAQHGKERVTTRMMLDHSSAVPALRAAVKPDGPYDWAYMTERLAAEEPFWEPGTRNGYHGFTFGWTVGEIVRRVSGKSLGAFFQDEIARPLGLDFWIGLPEAIEPRVAPIVPYVYAANEARTPFMTALAKEPKSIPSLFFFNNGRWRSGGANSREGHAAEIGAANGITNARGLAGMYAPLANGGALNGVRLVDATTLARMGEVSMATHFDATLYIPTRFALGFMKSMDNRKRSMGATLWGEDCDSVILGAPAFGHVGAGGSLGFADPACGLSFGYTMSKMGPGILLNARGQALVDAAYRALGYRSKDAGVWLR</sequence>
<gene>
    <name evidence="2" type="ORF">FHP25_32900</name>
</gene>
<evidence type="ECO:0000259" key="1">
    <source>
        <dbReference type="Pfam" id="PF00144"/>
    </source>
</evidence>
<proteinExistence type="predicted"/>
<dbReference type="InterPro" id="IPR001466">
    <property type="entry name" value="Beta-lactam-related"/>
</dbReference>